<dbReference type="Gene3D" id="3.20.20.60">
    <property type="entry name" value="Phosphoenolpyruvate-binding domains"/>
    <property type="match status" value="1"/>
</dbReference>
<dbReference type="CDD" id="cd00377">
    <property type="entry name" value="ICL_PEPM"/>
    <property type="match status" value="1"/>
</dbReference>
<comment type="function">
    <text evidence="5">Involved in the catabolism of short chain fatty acids (SCFA) via the 2-methylcitrate cycle I (propionate degradation route). Catalyzes the thermodynamically favored C-C bond cleavage of (2R,3S)-2-methylisocitrate to yield pyruvate and succinate via an alpha-carboxy-carbanion intermediate.</text>
</comment>
<name>A0A1H6MPD0_9RHOB</name>
<evidence type="ECO:0000313" key="8">
    <source>
        <dbReference type="Proteomes" id="UP000199125"/>
    </source>
</evidence>
<dbReference type="InterPro" id="IPR015813">
    <property type="entry name" value="Pyrv/PenolPyrv_kinase-like_dom"/>
</dbReference>
<reference evidence="8" key="1">
    <citation type="submission" date="2016-10" db="EMBL/GenBank/DDBJ databases">
        <authorList>
            <person name="Varghese N."/>
            <person name="Submissions S."/>
        </authorList>
    </citation>
    <scope>NUCLEOTIDE SEQUENCE [LARGE SCALE GENOMIC DNA]</scope>
    <source>
        <strain evidence="8">DSM 11593</strain>
    </source>
</reference>
<dbReference type="FunFam" id="3.20.20.60:FF:000009">
    <property type="entry name" value="2-methylisocitrate lyase"/>
    <property type="match status" value="1"/>
</dbReference>
<comment type="catalytic activity">
    <reaction evidence="1">
        <text>(2S,3R)-3-hydroxybutane-1,2,3-tricarboxylate = pyruvate + succinate</text>
        <dbReference type="Rhea" id="RHEA:16809"/>
        <dbReference type="ChEBI" id="CHEBI:15361"/>
        <dbReference type="ChEBI" id="CHEBI:30031"/>
        <dbReference type="ChEBI" id="CHEBI:57429"/>
        <dbReference type="EC" id="4.1.3.30"/>
    </reaction>
</comment>
<dbReference type="OrthoDB" id="8629576at2"/>
<evidence type="ECO:0000256" key="2">
    <source>
        <dbReference type="ARBA" id="ARBA00009282"/>
    </source>
</evidence>
<dbReference type="InterPro" id="IPR018523">
    <property type="entry name" value="Isocitrate_lyase_ph_CS"/>
</dbReference>
<sequence>MSLTRTRRLRQALSGDRAVMAPGVVDAMYARLVAEAGFEAMYMTGAGTSATRLGYPDVGLLTMTEMVDNATRIADAADLPLIADADNGFGGPLNVRRAIQLYERGGVAAVHLEDQVLPKRCGHLAGKQLIAAEDMVAKVKAAVDARVDPDFVVIARTDALAVHGREAALDRAAMYREAGADVIFVESPLPDDLPHIAPRFPGVPLLYNMATSGKTPFLTRAEIEALGFKLIIYPNWLLLSALEAARRTLEVLRAEETIASVAPGVMSFKQFFDTARMAEIQELEARYGTSPEHRTEY</sequence>
<dbReference type="Proteomes" id="UP000199125">
    <property type="component" value="Unassembled WGS sequence"/>
</dbReference>
<protein>
    <recommendedName>
        <fullName evidence="6">2-methylisocitrate lyase</fullName>
        <ecNumber evidence="3">4.1.3.30</ecNumber>
    </recommendedName>
</protein>
<dbReference type="Pfam" id="PF13714">
    <property type="entry name" value="PEP_mutase"/>
    <property type="match status" value="1"/>
</dbReference>
<dbReference type="AlphaFoldDB" id="A0A1H6MPD0"/>
<dbReference type="InterPro" id="IPR039556">
    <property type="entry name" value="ICL/PEPM"/>
</dbReference>
<proteinExistence type="inferred from homology"/>
<evidence type="ECO:0000256" key="6">
    <source>
        <dbReference type="ARBA" id="ARBA00073849"/>
    </source>
</evidence>
<dbReference type="RefSeq" id="WP_090848088.1">
    <property type="nucleotide sequence ID" value="NZ_FNXG01000003.1"/>
</dbReference>
<evidence type="ECO:0000256" key="5">
    <source>
        <dbReference type="ARBA" id="ARBA00057039"/>
    </source>
</evidence>
<evidence type="ECO:0000256" key="1">
    <source>
        <dbReference type="ARBA" id="ARBA00001050"/>
    </source>
</evidence>
<organism evidence="7 8">
    <name type="scientific">Paracoccus alkenifer</name>
    <dbReference type="NCBI Taxonomy" id="65735"/>
    <lineage>
        <taxon>Bacteria</taxon>
        <taxon>Pseudomonadati</taxon>
        <taxon>Pseudomonadota</taxon>
        <taxon>Alphaproteobacteria</taxon>
        <taxon>Rhodobacterales</taxon>
        <taxon>Paracoccaceae</taxon>
        <taxon>Paracoccus</taxon>
    </lineage>
</organism>
<dbReference type="EMBL" id="FNXG01000003">
    <property type="protein sequence ID" value="SEH99758.1"/>
    <property type="molecule type" value="Genomic_DNA"/>
</dbReference>
<evidence type="ECO:0000313" key="7">
    <source>
        <dbReference type="EMBL" id="SEH99758.1"/>
    </source>
</evidence>
<comment type="subunit">
    <text evidence="4">Homotetramer; dimer of dimers.</text>
</comment>
<keyword evidence="7" id="KW-0456">Lyase</keyword>
<dbReference type="InterPro" id="IPR040442">
    <property type="entry name" value="Pyrv_kinase-like_dom_sf"/>
</dbReference>
<dbReference type="GO" id="GO:0046421">
    <property type="term" value="F:methylisocitrate lyase activity"/>
    <property type="evidence" value="ECO:0007669"/>
    <property type="project" value="UniProtKB-EC"/>
</dbReference>
<dbReference type="SUPFAM" id="SSF51621">
    <property type="entry name" value="Phosphoenolpyruvate/pyruvate domain"/>
    <property type="match status" value="1"/>
</dbReference>
<dbReference type="EC" id="4.1.3.30" evidence="3"/>
<gene>
    <name evidence="7" type="ORF">SAMN04488075_2185</name>
</gene>
<dbReference type="STRING" id="65735.SAMN04488075_2185"/>
<comment type="similarity">
    <text evidence="2">Belongs to the isocitrate lyase/PEP mutase superfamily. Methylisocitrate lyase family.</text>
</comment>
<evidence type="ECO:0000256" key="4">
    <source>
        <dbReference type="ARBA" id="ARBA00044762"/>
    </source>
</evidence>
<accession>A0A1H6MPD0</accession>
<dbReference type="PANTHER" id="PTHR42905">
    <property type="entry name" value="PHOSPHOENOLPYRUVATE CARBOXYLASE"/>
    <property type="match status" value="1"/>
</dbReference>
<evidence type="ECO:0000256" key="3">
    <source>
        <dbReference type="ARBA" id="ARBA00012260"/>
    </source>
</evidence>
<dbReference type="PANTHER" id="PTHR42905:SF5">
    <property type="entry name" value="CARBOXYVINYL-CARBOXYPHOSPHONATE PHOSPHORYLMUTASE, CHLOROPLASTIC"/>
    <property type="match status" value="1"/>
</dbReference>
<dbReference type="PROSITE" id="PS00161">
    <property type="entry name" value="ISOCITRATE_LYASE"/>
    <property type="match status" value="1"/>
</dbReference>
<keyword evidence="8" id="KW-1185">Reference proteome</keyword>